<dbReference type="EMBL" id="PSSX01000001">
    <property type="protein sequence ID" value="PPI85998.1"/>
    <property type="molecule type" value="Genomic_DNA"/>
</dbReference>
<dbReference type="GO" id="GO:0007155">
    <property type="term" value="P:cell adhesion"/>
    <property type="evidence" value="ECO:0007669"/>
    <property type="project" value="InterPro"/>
</dbReference>
<dbReference type="Gene3D" id="3.30.700.10">
    <property type="entry name" value="Glycoprotein, Type 4 Pilin"/>
    <property type="match status" value="1"/>
</dbReference>
<dbReference type="PANTHER" id="PTHR30093:SF34">
    <property type="entry name" value="PREPILIN PEPTIDASE-DEPENDENT PROTEIN D"/>
    <property type="match status" value="1"/>
</dbReference>
<keyword evidence="6" id="KW-0281">Fimbrium</keyword>
<sequence>MSAKNRGFTLIELMIVVAIIGILASFALPAYQGHVMQSQINQALGELAAYKSAVEERLVRNGTLANSDIGYSPSPLTTGTPATDIAVLNPDGSGHLQVTMGGNAHGDLSGLVLRLERTVNGTWNCVVDTSGASNWRDRYSPLGCTVI</sequence>
<dbReference type="PRINTS" id="PR00813">
    <property type="entry name" value="BCTERIALGSPG"/>
</dbReference>
<dbReference type="Proteomes" id="UP000239917">
    <property type="component" value="Unassembled WGS sequence"/>
</dbReference>
<evidence type="ECO:0000256" key="5">
    <source>
        <dbReference type="PIRSR" id="PIRSR600983-52"/>
    </source>
</evidence>
<keyword evidence="7" id="KW-0812">Transmembrane</keyword>
<dbReference type="InterPro" id="IPR045584">
    <property type="entry name" value="Pilin-like"/>
</dbReference>
<evidence type="ECO:0000256" key="4">
    <source>
        <dbReference type="ARBA" id="ARBA00029638"/>
    </source>
</evidence>
<dbReference type="AlphaFoldDB" id="A0A2S5ZFC4"/>
<evidence type="ECO:0000256" key="3">
    <source>
        <dbReference type="ARBA" id="ARBA00022481"/>
    </source>
</evidence>
<dbReference type="InterPro" id="IPR000983">
    <property type="entry name" value="Bac_GSPG_pilin"/>
</dbReference>
<evidence type="ECO:0000256" key="1">
    <source>
        <dbReference type="ARBA" id="ARBA00005233"/>
    </source>
</evidence>
<keyword evidence="3" id="KW-0488">Methylation</keyword>
<dbReference type="GO" id="GO:0009289">
    <property type="term" value="C:pilus"/>
    <property type="evidence" value="ECO:0007669"/>
    <property type="project" value="InterPro"/>
</dbReference>
<keyword evidence="7" id="KW-1133">Transmembrane helix</keyword>
<dbReference type="PANTHER" id="PTHR30093">
    <property type="entry name" value="GENERAL SECRETION PATHWAY PROTEIN G"/>
    <property type="match status" value="1"/>
</dbReference>
<name>A0A2S5ZFC4_9GAMM</name>
<dbReference type="GO" id="GO:0015628">
    <property type="term" value="P:protein secretion by the type II secretion system"/>
    <property type="evidence" value="ECO:0007669"/>
    <property type="project" value="InterPro"/>
</dbReference>
<reference evidence="8 9" key="1">
    <citation type="submission" date="2018-01" db="EMBL/GenBank/DDBJ databases">
        <title>Complete genome sequences of the type strains of Marinobacter flavimaris and Marinobacter maroccanus.</title>
        <authorList>
            <person name="Palau M."/>
            <person name="Boujida N."/>
            <person name="Manresa A."/>
            <person name="Minana-Galbis D."/>
        </authorList>
    </citation>
    <scope>NUCLEOTIDE SEQUENCE [LARGE SCALE GENOMIC DNA]</scope>
    <source>
        <strain evidence="8 9">N4</strain>
    </source>
</reference>
<dbReference type="SUPFAM" id="SSF54523">
    <property type="entry name" value="Pili subunits"/>
    <property type="match status" value="1"/>
</dbReference>
<feature type="disulfide bond" evidence="5">
    <location>
        <begin position="125"/>
        <end position="144"/>
    </location>
</feature>
<evidence type="ECO:0000313" key="8">
    <source>
        <dbReference type="EMBL" id="PPI85998.1"/>
    </source>
</evidence>
<keyword evidence="5" id="KW-1015">Disulfide bond</keyword>
<comment type="subunit">
    <text evidence="2">The pili are polar flexible filaments of about 5.4 nanometers diameter and 2.5 micrometers average length; they consist of only a single polypeptide chain arranged in a helical configuration of five subunits per turn in the assembled pilus.</text>
</comment>
<dbReference type="InterPro" id="IPR012902">
    <property type="entry name" value="N_methyl_site"/>
</dbReference>
<evidence type="ECO:0000256" key="6">
    <source>
        <dbReference type="RuleBase" id="RU000389"/>
    </source>
</evidence>
<dbReference type="NCBIfam" id="TIGR02532">
    <property type="entry name" value="IV_pilin_GFxxxE"/>
    <property type="match status" value="1"/>
</dbReference>
<gene>
    <name evidence="8" type="ORF">KEHDKFFH_01365</name>
</gene>
<dbReference type="OrthoDB" id="5918848at2"/>
<dbReference type="RefSeq" id="WP_064228998.1">
    <property type="nucleotide sequence ID" value="NZ_PSSX01000001.1"/>
</dbReference>
<accession>A0A2S5ZFC4</accession>
<comment type="caution">
    <text evidence="8">The sequence shown here is derived from an EMBL/GenBank/DDBJ whole genome shotgun (WGS) entry which is preliminary data.</text>
</comment>
<keyword evidence="9" id="KW-1185">Reference proteome</keyword>
<evidence type="ECO:0000256" key="2">
    <source>
        <dbReference type="ARBA" id="ARBA00011156"/>
    </source>
</evidence>
<organism evidence="8 9">
    <name type="scientific">Marinobacter maroccanus</name>
    <dbReference type="NCBI Taxonomy" id="2055143"/>
    <lineage>
        <taxon>Bacteria</taxon>
        <taxon>Pseudomonadati</taxon>
        <taxon>Pseudomonadota</taxon>
        <taxon>Gammaproteobacteria</taxon>
        <taxon>Pseudomonadales</taxon>
        <taxon>Marinobacteraceae</taxon>
        <taxon>Marinobacter</taxon>
    </lineage>
</organism>
<protein>
    <recommendedName>
        <fullName evidence="4">Pilin</fullName>
    </recommendedName>
</protein>
<evidence type="ECO:0000313" key="9">
    <source>
        <dbReference type="Proteomes" id="UP000239917"/>
    </source>
</evidence>
<dbReference type="PROSITE" id="PS00409">
    <property type="entry name" value="PROKAR_NTER_METHYL"/>
    <property type="match status" value="1"/>
</dbReference>
<feature type="transmembrane region" description="Helical" evidence="7">
    <location>
        <begin position="7"/>
        <end position="31"/>
    </location>
</feature>
<dbReference type="Pfam" id="PF00114">
    <property type="entry name" value="Pilin"/>
    <property type="match status" value="1"/>
</dbReference>
<dbReference type="Pfam" id="PF07963">
    <property type="entry name" value="N_methyl"/>
    <property type="match status" value="1"/>
</dbReference>
<keyword evidence="7" id="KW-0472">Membrane</keyword>
<dbReference type="InterPro" id="IPR001082">
    <property type="entry name" value="Pilin"/>
</dbReference>
<comment type="similarity">
    <text evidence="1 6">Belongs to the N-Me-Phe pilin family.</text>
</comment>
<proteinExistence type="inferred from homology"/>
<evidence type="ECO:0000256" key="7">
    <source>
        <dbReference type="SAM" id="Phobius"/>
    </source>
</evidence>
<dbReference type="GO" id="GO:0015627">
    <property type="term" value="C:type II protein secretion system complex"/>
    <property type="evidence" value="ECO:0007669"/>
    <property type="project" value="InterPro"/>
</dbReference>